<dbReference type="Proteomes" id="UP000095200">
    <property type="component" value="Unassembled WGS sequence"/>
</dbReference>
<dbReference type="RefSeq" id="WP_176724267.1">
    <property type="nucleotide sequence ID" value="NZ_BDFE01000020.1"/>
</dbReference>
<dbReference type="EMBL" id="BDFE01000020">
    <property type="protein sequence ID" value="GAU09812.1"/>
    <property type="molecule type" value="Genomic_DNA"/>
</dbReference>
<keyword evidence="2" id="KW-1185">Reference proteome</keyword>
<gene>
    <name evidence="1" type="ORF">DPF_2546</name>
</gene>
<accession>A0A194AIA4</accession>
<evidence type="ECO:0000313" key="2">
    <source>
        <dbReference type="Proteomes" id="UP000095200"/>
    </source>
</evidence>
<sequence>MHMYKADAAIVKEKDFEELEPGLVYIDRKGGFVAIADPASDNVLLVELDQPKAK</sequence>
<reference evidence="2" key="1">
    <citation type="submission" date="2016-06" db="EMBL/GenBank/DDBJ databases">
        <title>Draft genome sequence of Desulfoplanes formicivorans strain Pf12B.</title>
        <authorList>
            <person name="Watanabe M."/>
            <person name="Kojima H."/>
            <person name="Fukui M."/>
        </authorList>
    </citation>
    <scope>NUCLEOTIDE SEQUENCE [LARGE SCALE GENOMIC DNA]</scope>
    <source>
        <strain evidence="2">Pf12B</strain>
    </source>
</reference>
<dbReference type="AlphaFoldDB" id="A0A194AIA4"/>
<proteinExistence type="predicted"/>
<organism evidence="1 2">
    <name type="scientific">Desulfoplanes formicivorans</name>
    <dbReference type="NCBI Taxonomy" id="1592317"/>
    <lineage>
        <taxon>Bacteria</taxon>
        <taxon>Pseudomonadati</taxon>
        <taxon>Thermodesulfobacteriota</taxon>
        <taxon>Desulfovibrionia</taxon>
        <taxon>Desulfovibrionales</taxon>
        <taxon>Desulfoplanaceae</taxon>
        <taxon>Desulfoplanes</taxon>
    </lineage>
</organism>
<comment type="caution">
    <text evidence="1">The sequence shown here is derived from an EMBL/GenBank/DDBJ whole genome shotgun (WGS) entry which is preliminary data.</text>
</comment>
<protein>
    <submittedName>
        <fullName evidence="1">Uncharacterized protein</fullName>
    </submittedName>
</protein>
<evidence type="ECO:0000313" key="1">
    <source>
        <dbReference type="EMBL" id="GAU09812.1"/>
    </source>
</evidence>
<name>A0A194AIA4_9BACT</name>